<protein>
    <submittedName>
        <fullName evidence="2">Metal-binding protein</fullName>
    </submittedName>
</protein>
<reference evidence="2" key="1">
    <citation type="journal article" date="2014" name="Int. J. Syst. Evol. Microbiol.">
        <title>Complete genome sequence of Corynebacterium casei LMG S-19264T (=DSM 44701T), isolated from a smear-ripened cheese.</title>
        <authorList>
            <consortium name="US DOE Joint Genome Institute (JGI-PGF)"/>
            <person name="Walter F."/>
            <person name="Albersmeier A."/>
            <person name="Kalinowski J."/>
            <person name="Ruckert C."/>
        </authorList>
    </citation>
    <scope>NUCLEOTIDE SEQUENCE</scope>
    <source>
        <strain evidence="2">CGMCC 1.15330</strain>
    </source>
</reference>
<name>A0A916WQ39_9SPHN</name>
<evidence type="ECO:0000313" key="3">
    <source>
        <dbReference type="Proteomes" id="UP000623067"/>
    </source>
</evidence>
<dbReference type="AlphaFoldDB" id="A0A916WQ39"/>
<dbReference type="EMBL" id="BMIH01000001">
    <property type="protein sequence ID" value="GGB23812.1"/>
    <property type="molecule type" value="Genomic_DNA"/>
</dbReference>
<dbReference type="Pfam" id="PF02620">
    <property type="entry name" value="YceD"/>
    <property type="match status" value="1"/>
</dbReference>
<dbReference type="RefSeq" id="WP_188657729.1">
    <property type="nucleotide sequence ID" value="NZ_BMIH01000001.1"/>
</dbReference>
<proteinExistence type="predicted"/>
<organism evidence="2 3">
    <name type="scientific">Sphingomonas metalli</name>
    <dbReference type="NCBI Taxonomy" id="1779358"/>
    <lineage>
        <taxon>Bacteria</taxon>
        <taxon>Pseudomonadati</taxon>
        <taxon>Pseudomonadota</taxon>
        <taxon>Alphaproteobacteria</taxon>
        <taxon>Sphingomonadales</taxon>
        <taxon>Sphingomonadaceae</taxon>
        <taxon>Sphingomonas</taxon>
    </lineage>
</organism>
<gene>
    <name evidence="2" type="ORF">GCM10011380_11850</name>
</gene>
<evidence type="ECO:0000313" key="2">
    <source>
        <dbReference type="EMBL" id="GGB23812.1"/>
    </source>
</evidence>
<dbReference type="InterPro" id="IPR003772">
    <property type="entry name" value="YceD"/>
</dbReference>
<feature type="region of interest" description="Disordered" evidence="1">
    <location>
        <begin position="1"/>
        <end position="26"/>
    </location>
</feature>
<keyword evidence="3" id="KW-1185">Reference proteome</keyword>
<dbReference type="Proteomes" id="UP000623067">
    <property type="component" value="Unassembled WGS sequence"/>
</dbReference>
<accession>A0A916WQ39</accession>
<comment type="caution">
    <text evidence="2">The sequence shown here is derived from an EMBL/GenBank/DDBJ whole genome shotgun (WGS) entry which is preliminary data.</text>
</comment>
<feature type="compositionally biased region" description="Basic and acidic residues" evidence="1">
    <location>
        <begin position="7"/>
        <end position="20"/>
    </location>
</feature>
<sequence length="174" mass="18287">MTTPEWSRPERLDTIGEGERTVTISADEEERRALARRFDLPGIERLEASFALRREAAGIAATGRVTAELRQACSVTGEPLTTRIDEPVALRFVEPATGGDEVELSADALDTIEIEGGAIDLGEAAAETMALAIDPFVRGPNAASALARAGVLTEDQTGPFAALAALKREQGGAG</sequence>
<reference evidence="2" key="2">
    <citation type="submission" date="2020-09" db="EMBL/GenBank/DDBJ databases">
        <authorList>
            <person name="Sun Q."/>
            <person name="Zhou Y."/>
        </authorList>
    </citation>
    <scope>NUCLEOTIDE SEQUENCE</scope>
    <source>
        <strain evidence="2">CGMCC 1.15330</strain>
    </source>
</reference>
<evidence type="ECO:0000256" key="1">
    <source>
        <dbReference type="SAM" id="MobiDB-lite"/>
    </source>
</evidence>